<gene>
    <name evidence="7" type="ORF">OJ996_24040</name>
</gene>
<organism evidence="7 8">
    <name type="scientific">Luteolibacter rhizosphaerae</name>
    <dbReference type="NCBI Taxonomy" id="2989719"/>
    <lineage>
        <taxon>Bacteria</taxon>
        <taxon>Pseudomonadati</taxon>
        <taxon>Verrucomicrobiota</taxon>
        <taxon>Verrucomicrobiia</taxon>
        <taxon>Verrucomicrobiales</taxon>
        <taxon>Verrucomicrobiaceae</taxon>
        <taxon>Luteolibacter</taxon>
    </lineage>
</organism>
<sequence length="166" mass="18107">MSDIRITIHTDKGDIDGTIFASKVPVTSANFLNLAKRGYYDGVSFHRVISNFMIQGGDPTGTGRGGPGYRFADEIDHSLKHSKPGIFSMANAGPNTNGSQFFITHGPTPHLDSKHAVFGEVTKGQDVVNKIAQKDLIKSITIHDDVAPLLEAQKDHVEHWNSILDQ</sequence>
<accession>A0ABT3GB19</accession>
<protein>
    <recommendedName>
        <fullName evidence="5">Peptidyl-prolyl cis-trans isomerase</fullName>
        <shortName evidence="5">PPIase</shortName>
        <ecNumber evidence="5">5.2.1.8</ecNumber>
    </recommendedName>
</protein>
<dbReference type="InterPro" id="IPR024936">
    <property type="entry name" value="Cyclophilin-type_PPIase"/>
</dbReference>
<evidence type="ECO:0000256" key="3">
    <source>
        <dbReference type="ARBA" id="ARBA00023110"/>
    </source>
</evidence>
<dbReference type="EMBL" id="JAPDDR010000017">
    <property type="protein sequence ID" value="MCW1916679.1"/>
    <property type="molecule type" value="Genomic_DNA"/>
</dbReference>
<dbReference type="PANTHER" id="PTHR45625:SF4">
    <property type="entry name" value="PEPTIDYLPROLYL ISOMERASE DOMAIN AND WD REPEAT-CONTAINING PROTEIN 1"/>
    <property type="match status" value="1"/>
</dbReference>
<comment type="caution">
    <text evidence="7">The sequence shown here is derived from an EMBL/GenBank/DDBJ whole genome shotgun (WGS) entry which is preliminary data.</text>
</comment>
<dbReference type="Gene3D" id="2.40.100.10">
    <property type="entry name" value="Cyclophilin-like"/>
    <property type="match status" value="1"/>
</dbReference>
<dbReference type="InterPro" id="IPR044666">
    <property type="entry name" value="Cyclophilin_A-like"/>
</dbReference>
<evidence type="ECO:0000313" key="7">
    <source>
        <dbReference type="EMBL" id="MCW1916679.1"/>
    </source>
</evidence>
<comment type="function">
    <text evidence="1 5">PPIases accelerate the folding of proteins. It catalyzes the cis-trans isomerization of proline imidic peptide bonds in oligopeptides.</text>
</comment>
<dbReference type="PROSITE" id="PS00170">
    <property type="entry name" value="CSA_PPIASE_1"/>
    <property type="match status" value="1"/>
</dbReference>
<dbReference type="RefSeq" id="WP_264516264.1">
    <property type="nucleotide sequence ID" value="NZ_JAPDDR010000017.1"/>
</dbReference>
<dbReference type="CDD" id="cd00317">
    <property type="entry name" value="cyclophilin"/>
    <property type="match status" value="1"/>
</dbReference>
<proteinExistence type="inferred from homology"/>
<dbReference type="InterPro" id="IPR002130">
    <property type="entry name" value="Cyclophilin-type_PPIase_dom"/>
</dbReference>
<keyword evidence="8" id="KW-1185">Reference proteome</keyword>
<dbReference type="PIRSF" id="PIRSF001467">
    <property type="entry name" value="Peptidylpro_ismrse"/>
    <property type="match status" value="1"/>
</dbReference>
<dbReference type="InterPro" id="IPR029000">
    <property type="entry name" value="Cyclophilin-like_dom_sf"/>
</dbReference>
<evidence type="ECO:0000256" key="1">
    <source>
        <dbReference type="ARBA" id="ARBA00002388"/>
    </source>
</evidence>
<evidence type="ECO:0000256" key="2">
    <source>
        <dbReference type="ARBA" id="ARBA00007365"/>
    </source>
</evidence>
<keyword evidence="4 5" id="KW-0413">Isomerase</keyword>
<reference evidence="7" key="1">
    <citation type="submission" date="2022-10" db="EMBL/GenBank/DDBJ databases">
        <title>Luteolibacter sp. GHJ8, whole genome shotgun sequencing project.</title>
        <authorList>
            <person name="Zhao G."/>
            <person name="Shen L."/>
        </authorList>
    </citation>
    <scope>NUCLEOTIDE SEQUENCE</scope>
    <source>
        <strain evidence="7">GHJ8</strain>
    </source>
</reference>
<dbReference type="Pfam" id="PF00160">
    <property type="entry name" value="Pro_isomerase"/>
    <property type="match status" value="1"/>
</dbReference>
<evidence type="ECO:0000256" key="4">
    <source>
        <dbReference type="ARBA" id="ARBA00023235"/>
    </source>
</evidence>
<name>A0ABT3GB19_9BACT</name>
<dbReference type="EC" id="5.2.1.8" evidence="5"/>
<dbReference type="SUPFAM" id="SSF50891">
    <property type="entry name" value="Cyclophilin-like"/>
    <property type="match status" value="1"/>
</dbReference>
<dbReference type="Proteomes" id="UP001165653">
    <property type="component" value="Unassembled WGS sequence"/>
</dbReference>
<feature type="domain" description="PPIase cyclophilin-type" evidence="6">
    <location>
        <begin position="13"/>
        <end position="133"/>
    </location>
</feature>
<evidence type="ECO:0000256" key="5">
    <source>
        <dbReference type="RuleBase" id="RU363019"/>
    </source>
</evidence>
<dbReference type="InterPro" id="IPR020892">
    <property type="entry name" value="Cyclophilin-type_PPIase_CS"/>
</dbReference>
<evidence type="ECO:0000259" key="6">
    <source>
        <dbReference type="PROSITE" id="PS50072"/>
    </source>
</evidence>
<dbReference type="GO" id="GO:0016853">
    <property type="term" value="F:isomerase activity"/>
    <property type="evidence" value="ECO:0007669"/>
    <property type="project" value="UniProtKB-KW"/>
</dbReference>
<dbReference type="PRINTS" id="PR00153">
    <property type="entry name" value="CSAPPISMRASE"/>
</dbReference>
<comment type="similarity">
    <text evidence="2 5">Belongs to the cyclophilin-type PPIase family.</text>
</comment>
<evidence type="ECO:0000313" key="8">
    <source>
        <dbReference type="Proteomes" id="UP001165653"/>
    </source>
</evidence>
<keyword evidence="3 5" id="KW-0697">Rotamase</keyword>
<dbReference type="PROSITE" id="PS50072">
    <property type="entry name" value="CSA_PPIASE_2"/>
    <property type="match status" value="1"/>
</dbReference>
<dbReference type="PANTHER" id="PTHR45625">
    <property type="entry name" value="PEPTIDYL-PROLYL CIS-TRANS ISOMERASE-RELATED"/>
    <property type="match status" value="1"/>
</dbReference>
<comment type="catalytic activity">
    <reaction evidence="5">
        <text>[protein]-peptidylproline (omega=180) = [protein]-peptidylproline (omega=0)</text>
        <dbReference type="Rhea" id="RHEA:16237"/>
        <dbReference type="Rhea" id="RHEA-COMP:10747"/>
        <dbReference type="Rhea" id="RHEA-COMP:10748"/>
        <dbReference type="ChEBI" id="CHEBI:83833"/>
        <dbReference type="ChEBI" id="CHEBI:83834"/>
        <dbReference type="EC" id="5.2.1.8"/>
    </reaction>
</comment>